<dbReference type="InterPro" id="IPR057727">
    <property type="entry name" value="WCX_dom"/>
</dbReference>
<evidence type="ECO:0008006" key="5">
    <source>
        <dbReference type="Google" id="ProtNLM"/>
    </source>
</evidence>
<sequence>MAVNRSALIRYKAIDKCLRDRAQKYSLEDLIEVTTQALIKAGELPEGKRVGKRTLQLDLQMLRSDELGYNAKIQVQDRKFYTYEDPDFSITKLPLTQNDFTRLSAVVDDLSEFQSFSYYQDIAGLIQRLGYKVEAHRFPEQNIFQFEESDSESSLAFLAQISHAIQHRQAIELSYRDSKIADAQQIIFHPYLLKEFRGRWFVIGVRGVAVPVQALALDGIVEVRTSAIQYVANVNHDLDRYFQNIIGVSQPVDDQKEEVLLTVDLKQAPFVLSSPIHKSQEVLSYDESGLNLRLNLILNSDLEEELIRFGEGIKVLAPVKLQNRLRRRLQKMMENLGGGVVPAPKSSAQYKQFNGYGIVSQLWTSEEIRGIANNLFSWLQDKTNTRESFCMPDILGKMGQLSNMILNSGFEQFCEQYNGGIKLGGSTLWYGKTHELPLTPQRINHCLQQQVIAGEDIYDINTDDFVWGVMPLDSLGEQTGSLELVTLSGRVNNLSVEKGSLLMLDPKTFWKLEPTDISRRRRMLIFWWERAKK</sequence>
<evidence type="ECO:0000313" key="3">
    <source>
        <dbReference type="EMBL" id="BDD01645.1"/>
    </source>
</evidence>
<accession>A0ABN6LEQ8</accession>
<reference evidence="3 4" key="1">
    <citation type="submission" date="2021-12" db="EMBL/GenBank/DDBJ databases">
        <title>Genome sequencing of bacteria with rrn-lacking chromosome and rrn-plasmid.</title>
        <authorList>
            <person name="Anda M."/>
            <person name="Iwasaki W."/>
        </authorList>
    </citation>
    <scope>NUCLEOTIDE SEQUENCE [LARGE SCALE GENOMIC DNA]</scope>
    <source>
        <strain evidence="3 4">NBRC 101262</strain>
        <plasmid evidence="3 4">pPP3</plasmid>
    </source>
</reference>
<keyword evidence="4" id="KW-1185">Reference proteome</keyword>
<dbReference type="InterPro" id="IPR051534">
    <property type="entry name" value="CBASS_pafABC_assoc_protein"/>
</dbReference>
<geneLocation type="plasmid" evidence="3 4">
    <name>pPP3</name>
</geneLocation>
<dbReference type="EMBL" id="AP025295">
    <property type="protein sequence ID" value="BDD01645.1"/>
    <property type="molecule type" value="Genomic_DNA"/>
</dbReference>
<feature type="domain" description="WYL" evidence="1">
    <location>
        <begin position="157"/>
        <end position="223"/>
    </location>
</feature>
<evidence type="ECO:0000259" key="1">
    <source>
        <dbReference type="Pfam" id="PF13280"/>
    </source>
</evidence>
<dbReference type="PANTHER" id="PTHR34580">
    <property type="match status" value="1"/>
</dbReference>
<dbReference type="InterPro" id="IPR026881">
    <property type="entry name" value="WYL_dom"/>
</dbReference>
<protein>
    <recommendedName>
        <fullName evidence="5">WYL domain-containing protein</fullName>
    </recommendedName>
</protein>
<evidence type="ECO:0000313" key="4">
    <source>
        <dbReference type="Proteomes" id="UP001354989"/>
    </source>
</evidence>
<gene>
    <name evidence="3" type="ORF">PEPS_39250</name>
</gene>
<feature type="domain" description="WCX" evidence="2">
    <location>
        <begin position="257"/>
        <end position="333"/>
    </location>
</feature>
<keyword evidence="3" id="KW-0614">Plasmid</keyword>
<dbReference type="PROSITE" id="PS52050">
    <property type="entry name" value="WYL"/>
    <property type="match status" value="1"/>
</dbReference>
<dbReference type="PANTHER" id="PTHR34580:SF9">
    <property type="entry name" value="SLL5097 PROTEIN"/>
    <property type="match status" value="1"/>
</dbReference>
<proteinExistence type="predicted"/>
<dbReference type="RefSeq" id="WP_332920341.1">
    <property type="nucleotide sequence ID" value="NZ_AP025295.1"/>
</dbReference>
<dbReference type="Pfam" id="PF13280">
    <property type="entry name" value="WYL"/>
    <property type="match status" value="1"/>
</dbReference>
<dbReference type="Pfam" id="PF25583">
    <property type="entry name" value="WCX"/>
    <property type="match status" value="1"/>
</dbReference>
<evidence type="ECO:0000259" key="2">
    <source>
        <dbReference type="Pfam" id="PF25583"/>
    </source>
</evidence>
<dbReference type="Proteomes" id="UP001354989">
    <property type="component" value="Plasmid pPP3"/>
</dbReference>
<name>A0ABN6LEQ8_9BACT</name>
<organism evidence="3 4">
    <name type="scientific">Persicobacter psychrovividus</name>
    <dbReference type="NCBI Taxonomy" id="387638"/>
    <lineage>
        <taxon>Bacteria</taxon>
        <taxon>Pseudomonadati</taxon>
        <taxon>Bacteroidota</taxon>
        <taxon>Cytophagia</taxon>
        <taxon>Cytophagales</taxon>
        <taxon>Persicobacteraceae</taxon>
        <taxon>Persicobacter</taxon>
    </lineage>
</organism>